<evidence type="ECO:0000256" key="1">
    <source>
        <dbReference type="SAM" id="SignalP"/>
    </source>
</evidence>
<name>A0A2M4DEM1_ANODA</name>
<sequence>MLLLPLLSALALLLICGSAPRDRTVQIVPSFLLLSARPPPYQSPVRLFLSTTTRKHLPAVRRRAAIQW</sequence>
<dbReference type="AlphaFoldDB" id="A0A2M4DEM1"/>
<feature type="chain" id="PRO_5014992833" evidence="1">
    <location>
        <begin position="19"/>
        <end position="68"/>
    </location>
</feature>
<organism evidence="2">
    <name type="scientific">Anopheles darlingi</name>
    <name type="common">Mosquito</name>
    <dbReference type="NCBI Taxonomy" id="43151"/>
    <lineage>
        <taxon>Eukaryota</taxon>
        <taxon>Metazoa</taxon>
        <taxon>Ecdysozoa</taxon>
        <taxon>Arthropoda</taxon>
        <taxon>Hexapoda</taxon>
        <taxon>Insecta</taxon>
        <taxon>Pterygota</taxon>
        <taxon>Neoptera</taxon>
        <taxon>Endopterygota</taxon>
        <taxon>Diptera</taxon>
        <taxon>Nematocera</taxon>
        <taxon>Culicoidea</taxon>
        <taxon>Culicidae</taxon>
        <taxon>Anophelinae</taxon>
        <taxon>Anopheles</taxon>
    </lineage>
</organism>
<protein>
    <submittedName>
        <fullName evidence="2">Putative secreted protein</fullName>
    </submittedName>
</protein>
<proteinExistence type="predicted"/>
<evidence type="ECO:0000313" key="2">
    <source>
        <dbReference type="EMBL" id="MBW75911.1"/>
    </source>
</evidence>
<accession>A0A2M4DEM1</accession>
<keyword evidence="1" id="KW-0732">Signal</keyword>
<feature type="signal peptide" evidence="1">
    <location>
        <begin position="1"/>
        <end position="18"/>
    </location>
</feature>
<reference evidence="2" key="1">
    <citation type="submission" date="2018-01" db="EMBL/GenBank/DDBJ databases">
        <title>An insight into the sialome of Amazonian anophelines.</title>
        <authorList>
            <person name="Ribeiro J.M."/>
            <person name="Scarpassa V."/>
            <person name="Calvo E."/>
        </authorList>
    </citation>
    <scope>NUCLEOTIDE SEQUENCE</scope>
</reference>
<dbReference type="EMBL" id="GGFL01011733">
    <property type="protein sequence ID" value="MBW75911.1"/>
    <property type="molecule type" value="Transcribed_RNA"/>
</dbReference>